<accession>A0AAE1IRY0</accession>
<keyword evidence="2" id="KW-1185">Reference proteome</keyword>
<gene>
    <name evidence="1" type="ORF">QN277_009307</name>
</gene>
<reference evidence="1" key="1">
    <citation type="submission" date="2023-10" db="EMBL/GenBank/DDBJ databases">
        <title>Chromosome-level genome of the transformable northern wattle, Acacia crassicarpa.</title>
        <authorList>
            <person name="Massaro I."/>
            <person name="Sinha N.R."/>
            <person name="Poethig S."/>
            <person name="Leichty A.R."/>
        </authorList>
    </citation>
    <scope>NUCLEOTIDE SEQUENCE</scope>
    <source>
        <strain evidence="1">Acra3RX</strain>
        <tissue evidence="1">Leaf</tissue>
    </source>
</reference>
<dbReference type="Proteomes" id="UP001293593">
    <property type="component" value="Unassembled WGS sequence"/>
</dbReference>
<feature type="non-terminal residue" evidence="1">
    <location>
        <position position="1"/>
    </location>
</feature>
<comment type="caution">
    <text evidence="1">The sequence shown here is derived from an EMBL/GenBank/DDBJ whole genome shotgun (WGS) entry which is preliminary data.</text>
</comment>
<evidence type="ECO:0000313" key="1">
    <source>
        <dbReference type="EMBL" id="KAK4256446.1"/>
    </source>
</evidence>
<evidence type="ECO:0000313" key="2">
    <source>
        <dbReference type="Proteomes" id="UP001293593"/>
    </source>
</evidence>
<proteinExistence type="predicted"/>
<dbReference type="AlphaFoldDB" id="A0AAE1IRY0"/>
<sequence length="18" mass="2009">YTVRSSAVKDVKVFTVLP</sequence>
<protein>
    <submittedName>
        <fullName evidence="1">Uncharacterized protein</fullName>
    </submittedName>
</protein>
<dbReference type="EMBL" id="JAWXYG010000013">
    <property type="protein sequence ID" value="KAK4256446.1"/>
    <property type="molecule type" value="Genomic_DNA"/>
</dbReference>
<organism evidence="1 2">
    <name type="scientific">Acacia crassicarpa</name>
    <name type="common">northern wattle</name>
    <dbReference type="NCBI Taxonomy" id="499986"/>
    <lineage>
        <taxon>Eukaryota</taxon>
        <taxon>Viridiplantae</taxon>
        <taxon>Streptophyta</taxon>
        <taxon>Embryophyta</taxon>
        <taxon>Tracheophyta</taxon>
        <taxon>Spermatophyta</taxon>
        <taxon>Magnoliopsida</taxon>
        <taxon>eudicotyledons</taxon>
        <taxon>Gunneridae</taxon>
        <taxon>Pentapetalae</taxon>
        <taxon>rosids</taxon>
        <taxon>fabids</taxon>
        <taxon>Fabales</taxon>
        <taxon>Fabaceae</taxon>
        <taxon>Caesalpinioideae</taxon>
        <taxon>mimosoid clade</taxon>
        <taxon>Acacieae</taxon>
        <taxon>Acacia</taxon>
    </lineage>
</organism>
<name>A0AAE1IRY0_9FABA</name>